<feature type="transmembrane region" description="Helical" evidence="1">
    <location>
        <begin position="296"/>
        <end position="321"/>
    </location>
</feature>
<keyword evidence="1" id="KW-1133">Transmembrane helix</keyword>
<dbReference type="AlphaFoldDB" id="A0A2Z4MR45"/>
<feature type="transmembrane region" description="Helical" evidence="1">
    <location>
        <begin position="734"/>
        <end position="756"/>
    </location>
</feature>
<keyword evidence="1" id="KW-0812">Transmembrane</keyword>
<name>A0A2Z4MR45_BREBE</name>
<dbReference type="Pfam" id="PF07242">
    <property type="entry name" value="DUF1430"/>
    <property type="match status" value="1"/>
</dbReference>
<dbReference type="Proteomes" id="UP000036061">
    <property type="component" value="Chromosome"/>
</dbReference>
<dbReference type="InterPro" id="IPR006541">
    <property type="entry name" value="Bacteriocin_ass"/>
</dbReference>
<protein>
    <submittedName>
        <fullName evidence="2">DUF1430 domain-containing protein</fullName>
    </submittedName>
</protein>
<reference evidence="2 3" key="1">
    <citation type="journal article" date="2015" name="Genome Announc.">
        <title>Draft Genome Sequence of Brevibacillus brevis DZQ7, a Plant Growth-Promoting Rhizobacterium with Broad-Spectrum Antimicrobial Activity.</title>
        <authorList>
            <person name="Hou Q."/>
            <person name="Wang C."/>
            <person name="Hou X."/>
            <person name="Xia Z."/>
            <person name="Ye J."/>
            <person name="Liu K."/>
            <person name="Liu H."/>
            <person name="Wang J."/>
            <person name="Guo H."/>
            <person name="Yu X."/>
            <person name="Yang Y."/>
            <person name="Du B."/>
            <person name="Ding Y."/>
        </authorList>
    </citation>
    <scope>NUCLEOTIDE SEQUENCE [LARGE SCALE GENOMIC DNA]</scope>
    <source>
        <strain evidence="2 3">DZQ7</strain>
    </source>
</reference>
<feature type="transmembrane region" description="Helical" evidence="1">
    <location>
        <begin position="264"/>
        <end position="290"/>
    </location>
</feature>
<dbReference type="NCBIfam" id="TIGR01654">
    <property type="entry name" value="bact_immun_7tm"/>
    <property type="match status" value="1"/>
</dbReference>
<evidence type="ECO:0000256" key="1">
    <source>
        <dbReference type="SAM" id="Phobius"/>
    </source>
</evidence>
<feature type="transmembrane region" description="Helical" evidence="1">
    <location>
        <begin position="683"/>
        <end position="702"/>
    </location>
</feature>
<feature type="transmembrane region" description="Helical" evidence="1">
    <location>
        <begin position="342"/>
        <end position="364"/>
    </location>
</feature>
<gene>
    <name evidence="2" type="ORF">AB432_030000</name>
</gene>
<evidence type="ECO:0000313" key="2">
    <source>
        <dbReference type="EMBL" id="AWX59024.1"/>
    </source>
</evidence>
<accession>A0A2Z4MR45</accession>
<evidence type="ECO:0000313" key="3">
    <source>
        <dbReference type="Proteomes" id="UP000036061"/>
    </source>
</evidence>
<keyword evidence="1" id="KW-0472">Membrane</keyword>
<organism evidence="2 3">
    <name type="scientific">Brevibacillus brevis</name>
    <name type="common">Bacillus brevis</name>
    <dbReference type="NCBI Taxonomy" id="1393"/>
    <lineage>
        <taxon>Bacteria</taxon>
        <taxon>Bacillati</taxon>
        <taxon>Bacillota</taxon>
        <taxon>Bacilli</taxon>
        <taxon>Bacillales</taxon>
        <taxon>Paenibacillaceae</taxon>
        <taxon>Brevibacillus</taxon>
    </lineage>
</organism>
<feature type="transmembrane region" description="Helical" evidence="1">
    <location>
        <begin position="636"/>
        <end position="662"/>
    </location>
</feature>
<feature type="transmembrane region" description="Helical" evidence="1">
    <location>
        <begin position="223"/>
        <end position="244"/>
    </location>
</feature>
<dbReference type="EMBL" id="CP030117">
    <property type="protein sequence ID" value="AWX59024.1"/>
    <property type="molecule type" value="Genomic_DNA"/>
</dbReference>
<proteinExistence type="predicted"/>
<sequence length="769" mass="87252">MRGAGELKKTLSCLLVLVFAVSFLLVYNENYRNELDRMEKAGEGISKQFEIPNYANFAAPDEMYPILLEAAVDSKVNIFRTQIDYSVDDEAQIHKYVLLTNKTRLFDSFRLTTGKFLTAEDTQKSNSFLSTVDTGNQDQVGIIKSFGGHYLFEMKPLKTVYEHLPVAGEYFIEGTEERYNEFVDRVIQKIIANKLVGQGAVITTEDFKGQSYNSGEMEIEEDFFTYIKYVIITIVIIMLIYYIFNESKRIGVMKMHGLSNLYLWYLVVGRFITILFLLSASASVLAALLIKDTTVSFIGSVVISQLISFVIVTFISLFAYIYISRIKVVDVIKNRKQTNVIFALNTLLKIGCSIFLILVILSIWGQYHELSIKQENLKSWERSKDYGVFYPVKVGNDSEDVEKGSPKTTVTEVTGLYPLLNRMGALYINAIAYEQQSLILNRESSGIRSISVNLNYLQEFPVYDTQNNPVGISEGTSDFILLVPEKYRDKEKDILDYFKKIRKGRMEADENLFKVVIPDSVRNQQLTIIWTANDQKIFSFNPDVFRLENNMIVDPIIQVITEKNSLVADKANMMTGGGGRDPLKVKLINRDSQQTVKALEPEMKRLKLDDNLTTLISVDQYVIEQIYDLQKQRDQLLFLSIGLVAGLIVLVVQNLSVFFSKFQRRFIVRRLFGTGFIKTYKEYLWFLLATWVIQIGICFLINNGLATSVLEKAASVFAVATSIYQTIGSSDINVFAVGVGVMVIELMASVVALFVIERKNKVKVLKGGG</sequence>